<gene>
    <name evidence="1" type="ORF">OCBIM_22014551mg</name>
</gene>
<reference evidence="1" key="1">
    <citation type="submission" date="2015-07" db="EMBL/GenBank/DDBJ databases">
        <title>MeaNS - Measles Nucleotide Surveillance Program.</title>
        <authorList>
            <person name="Tran T."/>
            <person name="Druce J."/>
        </authorList>
    </citation>
    <scope>NUCLEOTIDE SEQUENCE</scope>
    <source>
        <strain evidence="1">UCB-OBI-ISO-001</strain>
        <tissue evidence="1">Gonad</tissue>
    </source>
</reference>
<organism evidence="1">
    <name type="scientific">Octopus bimaculoides</name>
    <name type="common">California two-spotted octopus</name>
    <dbReference type="NCBI Taxonomy" id="37653"/>
    <lineage>
        <taxon>Eukaryota</taxon>
        <taxon>Metazoa</taxon>
        <taxon>Spiralia</taxon>
        <taxon>Lophotrochozoa</taxon>
        <taxon>Mollusca</taxon>
        <taxon>Cephalopoda</taxon>
        <taxon>Coleoidea</taxon>
        <taxon>Octopodiformes</taxon>
        <taxon>Octopoda</taxon>
        <taxon>Incirrata</taxon>
        <taxon>Octopodidae</taxon>
        <taxon>Octopus</taxon>
    </lineage>
</organism>
<dbReference type="AlphaFoldDB" id="A0A0L8FLZ2"/>
<proteinExistence type="predicted"/>
<accession>A0A0L8FLZ2</accession>
<protein>
    <submittedName>
        <fullName evidence="1">Uncharacterized protein</fullName>
    </submittedName>
</protein>
<dbReference type="EMBL" id="KQ428985">
    <property type="protein sequence ID" value="KOF65726.1"/>
    <property type="molecule type" value="Genomic_DNA"/>
</dbReference>
<sequence>MLYVKSGSAGCCRKSRCVAGGGNMVRAGDGSFVDGAELLQPTTMCSMGQRSEAEVINGDVKKILRGNEFAFVKKYLQWSREAASSEDVFMGELEI</sequence>
<name>A0A0L8FLZ2_OCTBM</name>
<evidence type="ECO:0000313" key="1">
    <source>
        <dbReference type="EMBL" id="KOF65726.1"/>
    </source>
</evidence>